<sequence length="194" mass="21787">MKTAITTLGMALLLLVSINVKAADELDIRINDQQNLIIELQSIEKGAVLSLLDETGEVLFKDRFFNESPYSKILDFENLPDGTYSLKLDKEYSISTSVIKKKGKDISIVKKGYSFVYKPIIKVSGSRVALHLVNPEETTMQVEIFDKYGEPVGFFKCNDLILKRSLDFSNVPAGTYKVTIKTKRNSFTKTFTVG</sequence>
<comment type="caution">
    <text evidence="2">The sequence shown here is derived from an EMBL/GenBank/DDBJ whole genome shotgun (WGS) entry which is preliminary data.</text>
</comment>
<organism evidence="2 3">
    <name type="scientific">Christiangramia crocea</name>
    <dbReference type="NCBI Taxonomy" id="2904124"/>
    <lineage>
        <taxon>Bacteria</taxon>
        <taxon>Pseudomonadati</taxon>
        <taxon>Bacteroidota</taxon>
        <taxon>Flavobacteriia</taxon>
        <taxon>Flavobacteriales</taxon>
        <taxon>Flavobacteriaceae</taxon>
        <taxon>Christiangramia</taxon>
    </lineage>
</organism>
<gene>
    <name evidence="2" type="ORF">LU635_12675</name>
</gene>
<accession>A0A9X2A8I8</accession>
<dbReference type="RefSeq" id="WP_240099805.1">
    <property type="nucleotide sequence ID" value="NZ_JAJSON010000025.1"/>
</dbReference>
<reference evidence="2" key="1">
    <citation type="submission" date="2021-12" db="EMBL/GenBank/DDBJ databases">
        <title>Description of Gramella crocea sp. nov., a new bacterium isolated from activated sludge.</title>
        <authorList>
            <person name="Zhang X."/>
        </authorList>
    </citation>
    <scope>NUCLEOTIDE SEQUENCE</scope>
    <source>
        <strain evidence="2">YB25</strain>
    </source>
</reference>
<protein>
    <recommendedName>
        <fullName evidence="4">Secretion system C-terminal sorting domain-containing protein</fullName>
    </recommendedName>
</protein>
<evidence type="ECO:0000256" key="1">
    <source>
        <dbReference type="SAM" id="SignalP"/>
    </source>
</evidence>
<feature type="signal peptide" evidence="1">
    <location>
        <begin position="1"/>
        <end position="22"/>
    </location>
</feature>
<dbReference type="Proteomes" id="UP001139344">
    <property type="component" value="Unassembled WGS sequence"/>
</dbReference>
<evidence type="ECO:0008006" key="4">
    <source>
        <dbReference type="Google" id="ProtNLM"/>
    </source>
</evidence>
<name>A0A9X2A8I8_9FLAO</name>
<feature type="chain" id="PRO_5040976715" description="Secretion system C-terminal sorting domain-containing protein" evidence="1">
    <location>
        <begin position="23"/>
        <end position="194"/>
    </location>
</feature>
<dbReference type="AlphaFoldDB" id="A0A9X2A8I8"/>
<dbReference type="EMBL" id="JAJSON010000025">
    <property type="protein sequence ID" value="MCG9972497.1"/>
    <property type="molecule type" value="Genomic_DNA"/>
</dbReference>
<evidence type="ECO:0000313" key="2">
    <source>
        <dbReference type="EMBL" id="MCG9972497.1"/>
    </source>
</evidence>
<proteinExistence type="predicted"/>
<evidence type="ECO:0000313" key="3">
    <source>
        <dbReference type="Proteomes" id="UP001139344"/>
    </source>
</evidence>
<keyword evidence="3" id="KW-1185">Reference proteome</keyword>
<keyword evidence="1" id="KW-0732">Signal</keyword>